<dbReference type="EMBL" id="JAVTTO010000001">
    <property type="protein sequence ID" value="MDT7831368.1"/>
    <property type="molecule type" value="Genomic_DNA"/>
</dbReference>
<evidence type="ECO:0000313" key="14">
    <source>
        <dbReference type="Proteomes" id="UP001257277"/>
    </source>
</evidence>
<keyword evidence="2" id="KW-0444">Lipid biosynthesis</keyword>
<keyword evidence="6 13" id="KW-0418">Kinase</keyword>
<feature type="domain" description="DAGKc" evidence="12">
    <location>
        <begin position="8"/>
        <end position="145"/>
    </location>
</feature>
<sequence length="315" mass="35431">MSHLDESSVTSSYFLIVNPSSGGGHFDKKWMKIQQLLNVYQIDYSFSFSEYSKHEIQLVDNAIKQGFRKIISVGGDGTLHYVVNGIMQQRYTKTSNIKVGVIPIGTGNDWIKTYTIPNDIESAIKIIVQDQTILQDIGMMTLSDNSTYYFNNLAGIGYDGYVVHKLDTLKKLGSISYILSGLYGLLFYRKPQFRIHINEKVIETTCLMTLFGICKYSGGGMQMTKNADPQDGLLDITLAKDFKFFDLVFNLKKLYTGAIVHHKKVENYKATQLEIIDIHTKKPFIEADGELIGTGSVKVSIQPKAIHFIIKPVKG</sequence>
<evidence type="ECO:0000256" key="6">
    <source>
        <dbReference type="ARBA" id="ARBA00022777"/>
    </source>
</evidence>
<dbReference type="NCBIfam" id="TIGR00147">
    <property type="entry name" value="YegS/Rv2252/BmrU family lipid kinase"/>
    <property type="match status" value="1"/>
</dbReference>
<evidence type="ECO:0000256" key="3">
    <source>
        <dbReference type="ARBA" id="ARBA00022679"/>
    </source>
</evidence>
<evidence type="ECO:0000256" key="2">
    <source>
        <dbReference type="ARBA" id="ARBA00022516"/>
    </source>
</evidence>
<dbReference type="Pfam" id="PF00781">
    <property type="entry name" value="DAGK_cat"/>
    <property type="match status" value="1"/>
</dbReference>
<dbReference type="InterPro" id="IPR050187">
    <property type="entry name" value="Lipid_Phosphate_FormReg"/>
</dbReference>
<dbReference type="Gene3D" id="3.40.50.10330">
    <property type="entry name" value="Probable inorganic polyphosphate/atp-NAD kinase, domain 1"/>
    <property type="match status" value="1"/>
</dbReference>
<keyword evidence="14" id="KW-1185">Reference proteome</keyword>
<keyword evidence="7" id="KW-0067">ATP-binding</keyword>
<evidence type="ECO:0000313" key="13">
    <source>
        <dbReference type="EMBL" id="MDT7831368.1"/>
    </source>
</evidence>
<name>A0ABU3LDT0_9FLAO</name>
<evidence type="ECO:0000256" key="8">
    <source>
        <dbReference type="ARBA" id="ARBA00022842"/>
    </source>
</evidence>
<organism evidence="13 14">
    <name type="scientific">Asprobacillus argus</name>
    <dbReference type="NCBI Taxonomy" id="3076534"/>
    <lineage>
        <taxon>Bacteria</taxon>
        <taxon>Pseudomonadati</taxon>
        <taxon>Bacteroidota</taxon>
        <taxon>Flavobacteriia</taxon>
        <taxon>Flavobacteriales</taxon>
        <taxon>Flavobacteriaceae</taxon>
        <taxon>Asprobacillus</taxon>
    </lineage>
</organism>
<keyword evidence="9" id="KW-0443">Lipid metabolism</keyword>
<dbReference type="InterPro" id="IPR045540">
    <property type="entry name" value="YegS/DAGK_C"/>
</dbReference>
<dbReference type="Proteomes" id="UP001257277">
    <property type="component" value="Unassembled WGS sequence"/>
</dbReference>
<comment type="cofactor">
    <cofactor evidence="1">
        <name>Mg(2+)</name>
        <dbReference type="ChEBI" id="CHEBI:18420"/>
    </cofactor>
</comment>
<evidence type="ECO:0000259" key="12">
    <source>
        <dbReference type="PROSITE" id="PS50146"/>
    </source>
</evidence>
<evidence type="ECO:0000256" key="5">
    <source>
        <dbReference type="ARBA" id="ARBA00022741"/>
    </source>
</evidence>
<dbReference type="InterPro" id="IPR001206">
    <property type="entry name" value="Diacylglycerol_kinase_cat_dom"/>
</dbReference>
<evidence type="ECO:0000256" key="7">
    <source>
        <dbReference type="ARBA" id="ARBA00022840"/>
    </source>
</evidence>
<evidence type="ECO:0000256" key="4">
    <source>
        <dbReference type="ARBA" id="ARBA00022723"/>
    </source>
</evidence>
<keyword evidence="10" id="KW-0594">Phospholipid biosynthesis</keyword>
<reference evidence="13 14" key="1">
    <citation type="submission" date="2023-09" db="EMBL/GenBank/DDBJ databases">
        <title>Novel taxa isolated from Blanes Bay.</title>
        <authorList>
            <person name="Rey-Velasco X."/>
            <person name="Lucena T."/>
        </authorList>
    </citation>
    <scope>NUCLEOTIDE SEQUENCE [LARGE SCALE GENOMIC DNA]</scope>
    <source>
        <strain evidence="13 14">S356</strain>
    </source>
</reference>
<dbReference type="SMART" id="SM00046">
    <property type="entry name" value="DAGKc"/>
    <property type="match status" value="1"/>
</dbReference>
<keyword evidence="3" id="KW-0808">Transferase</keyword>
<dbReference type="InterPro" id="IPR017438">
    <property type="entry name" value="ATP-NAD_kinase_N"/>
</dbReference>
<dbReference type="Gene3D" id="2.60.200.40">
    <property type="match status" value="1"/>
</dbReference>
<accession>A0ABU3LDT0</accession>
<keyword evidence="11" id="KW-1208">Phospholipid metabolism</keyword>
<proteinExistence type="predicted"/>
<evidence type="ECO:0000256" key="11">
    <source>
        <dbReference type="ARBA" id="ARBA00023264"/>
    </source>
</evidence>
<dbReference type="InterPro" id="IPR016064">
    <property type="entry name" value="NAD/diacylglycerol_kinase_sf"/>
</dbReference>
<keyword evidence="4" id="KW-0479">Metal-binding</keyword>
<dbReference type="PANTHER" id="PTHR12358:SF106">
    <property type="entry name" value="LIPID KINASE YEGS"/>
    <property type="match status" value="1"/>
</dbReference>
<dbReference type="RefSeq" id="WP_349240615.1">
    <property type="nucleotide sequence ID" value="NZ_JAVTTO010000001.1"/>
</dbReference>
<dbReference type="InterPro" id="IPR005218">
    <property type="entry name" value="Diacylglycerol/lipid_kinase"/>
</dbReference>
<dbReference type="Pfam" id="PF19279">
    <property type="entry name" value="YegS_C"/>
    <property type="match status" value="1"/>
</dbReference>
<protein>
    <submittedName>
        <fullName evidence="13">Diacylglycerol kinase family lipid kinase</fullName>
    </submittedName>
</protein>
<evidence type="ECO:0000256" key="9">
    <source>
        <dbReference type="ARBA" id="ARBA00023098"/>
    </source>
</evidence>
<gene>
    <name evidence="13" type="ORF">RQM59_03195</name>
</gene>
<comment type="caution">
    <text evidence="13">The sequence shown here is derived from an EMBL/GenBank/DDBJ whole genome shotgun (WGS) entry which is preliminary data.</text>
</comment>
<evidence type="ECO:0000256" key="1">
    <source>
        <dbReference type="ARBA" id="ARBA00001946"/>
    </source>
</evidence>
<dbReference type="GO" id="GO:0016301">
    <property type="term" value="F:kinase activity"/>
    <property type="evidence" value="ECO:0007669"/>
    <property type="project" value="UniProtKB-KW"/>
</dbReference>
<dbReference type="SUPFAM" id="SSF111331">
    <property type="entry name" value="NAD kinase/diacylglycerol kinase-like"/>
    <property type="match status" value="1"/>
</dbReference>
<evidence type="ECO:0000256" key="10">
    <source>
        <dbReference type="ARBA" id="ARBA00023209"/>
    </source>
</evidence>
<keyword evidence="5" id="KW-0547">Nucleotide-binding</keyword>
<dbReference type="PANTHER" id="PTHR12358">
    <property type="entry name" value="SPHINGOSINE KINASE"/>
    <property type="match status" value="1"/>
</dbReference>
<keyword evidence="8" id="KW-0460">Magnesium</keyword>
<dbReference type="PROSITE" id="PS50146">
    <property type="entry name" value="DAGK"/>
    <property type="match status" value="1"/>
</dbReference>